<reference evidence="1" key="1">
    <citation type="journal article" date="2021" name="New Phytol.">
        <title>Evolutionary innovations through gain and loss of genes in the ectomycorrhizal Boletales.</title>
        <authorList>
            <person name="Wu G."/>
            <person name="Miyauchi S."/>
            <person name="Morin E."/>
            <person name="Kuo A."/>
            <person name="Drula E."/>
            <person name="Varga T."/>
            <person name="Kohler A."/>
            <person name="Feng B."/>
            <person name="Cao Y."/>
            <person name="Lipzen A."/>
            <person name="Daum C."/>
            <person name="Hundley H."/>
            <person name="Pangilinan J."/>
            <person name="Johnson J."/>
            <person name="Barry K."/>
            <person name="LaButti K."/>
            <person name="Ng V."/>
            <person name="Ahrendt S."/>
            <person name="Min B."/>
            <person name="Choi I.G."/>
            <person name="Park H."/>
            <person name="Plett J.M."/>
            <person name="Magnuson J."/>
            <person name="Spatafora J.W."/>
            <person name="Nagy L.G."/>
            <person name="Henrissat B."/>
            <person name="Grigoriev I.V."/>
            <person name="Yang Z.L."/>
            <person name="Xu J."/>
            <person name="Martin F.M."/>
        </authorList>
    </citation>
    <scope>NUCLEOTIDE SEQUENCE</scope>
    <source>
        <strain evidence="1">KUC20120723A-06</strain>
    </source>
</reference>
<organism evidence="1 2">
    <name type="scientific">Leucogyrophana mollusca</name>
    <dbReference type="NCBI Taxonomy" id="85980"/>
    <lineage>
        <taxon>Eukaryota</taxon>
        <taxon>Fungi</taxon>
        <taxon>Dikarya</taxon>
        <taxon>Basidiomycota</taxon>
        <taxon>Agaricomycotina</taxon>
        <taxon>Agaricomycetes</taxon>
        <taxon>Agaricomycetidae</taxon>
        <taxon>Boletales</taxon>
        <taxon>Boletales incertae sedis</taxon>
        <taxon>Leucogyrophana</taxon>
    </lineage>
</organism>
<sequence>MALFKEFLRTYRGENIMIVSIGRGVMLVVALLSVWLTPECCAYGVLSFFSKIMYLTRLPLAVDYALLSS</sequence>
<proteinExistence type="predicted"/>
<comment type="caution">
    <text evidence="1">The sequence shown here is derived from an EMBL/GenBank/DDBJ whole genome shotgun (WGS) entry which is preliminary data.</text>
</comment>
<keyword evidence="2" id="KW-1185">Reference proteome</keyword>
<name>A0ACB8BPN8_9AGAM</name>
<dbReference type="EMBL" id="MU266371">
    <property type="protein sequence ID" value="KAH7927168.1"/>
    <property type="molecule type" value="Genomic_DNA"/>
</dbReference>
<protein>
    <submittedName>
        <fullName evidence="1">Uncharacterized protein</fullName>
    </submittedName>
</protein>
<dbReference type="Proteomes" id="UP000790709">
    <property type="component" value="Unassembled WGS sequence"/>
</dbReference>
<evidence type="ECO:0000313" key="1">
    <source>
        <dbReference type="EMBL" id="KAH7927168.1"/>
    </source>
</evidence>
<gene>
    <name evidence="1" type="ORF">BV22DRAFT_1032178</name>
</gene>
<accession>A0ACB8BPN8</accession>
<evidence type="ECO:0000313" key="2">
    <source>
        <dbReference type="Proteomes" id="UP000790709"/>
    </source>
</evidence>